<evidence type="ECO:0000313" key="2">
    <source>
        <dbReference type="EMBL" id="GCC16871.1"/>
    </source>
</evidence>
<keyword evidence="1" id="KW-1133">Transmembrane helix</keyword>
<dbReference type="EMBL" id="BEZZ01001272">
    <property type="protein sequence ID" value="GCC16871.1"/>
    <property type="molecule type" value="Genomic_DNA"/>
</dbReference>
<reference evidence="2 3" key="1">
    <citation type="journal article" date="2018" name="Nat. Ecol. Evol.">
        <title>Shark genomes provide insights into elasmobranch evolution and the origin of vertebrates.</title>
        <authorList>
            <person name="Hara Y"/>
            <person name="Yamaguchi K"/>
            <person name="Onimaru K"/>
            <person name="Kadota M"/>
            <person name="Koyanagi M"/>
            <person name="Keeley SD"/>
            <person name="Tatsumi K"/>
            <person name="Tanaka K"/>
            <person name="Motone F"/>
            <person name="Kageyama Y"/>
            <person name="Nozu R"/>
            <person name="Adachi N"/>
            <person name="Nishimura O"/>
            <person name="Nakagawa R"/>
            <person name="Tanegashima C"/>
            <person name="Kiyatake I"/>
            <person name="Matsumoto R"/>
            <person name="Murakumo K"/>
            <person name="Nishida K"/>
            <person name="Terakita A"/>
            <person name="Kuratani S"/>
            <person name="Sato K"/>
            <person name="Hyodo S Kuraku.S."/>
        </authorList>
    </citation>
    <scope>NUCLEOTIDE SEQUENCE [LARGE SCALE GENOMIC DNA]</scope>
</reference>
<dbReference type="Proteomes" id="UP000287033">
    <property type="component" value="Unassembled WGS sequence"/>
</dbReference>
<dbReference type="InterPro" id="IPR013783">
    <property type="entry name" value="Ig-like_fold"/>
</dbReference>
<feature type="non-terminal residue" evidence="2">
    <location>
        <position position="1"/>
    </location>
</feature>
<dbReference type="Gene3D" id="2.60.40.10">
    <property type="entry name" value="Immunoglobulins"/>
    <property type="match status" value="1"/>
</dbReference>
<accession>A0A401RFE0</accession>
<name>A0A401RFE0_CHIPU</name>
<feature type="transmembrane region" description="Helical" evidence="1">
    <location>
        <begin position="166"/>
        <end position="190"/>
    </location>
</feature>
<protein>
    <submittedName>
        <fullName evidence="2">Uncharacterized protein</fullName>
    </submittedName>
</protein>
<evidence type="ECO:0000256" key="1">
    <source>
        <dbReference type="SAM" id="Phobius"/>
    </source>
</evidence>
<organism evidence="2 3">
    <name type="scientific">Chiloscyllium punctatum</name>
    <name type="common">Brownbanded bambooshark</name>
    <name type="synonym">Hemiscyllium punctatum</name>
    <dbReference type="NCBI Taxonomy" id="137246"/>
    <lineage>
        <taxon>Eukaryota</taxon>
        <taxon>Metazoa</taxon>
        <taxon>Chordata</taxon>
        <taxon>Craniata</taxon>
        <taxon>Vertebrata</taxon>
        <taxon>Chondrichthyes</taxon>
        <taxon>Elasmobranchii</taxon>
        <taxon>Galeomorphii</taxon>
        <taxon>Galeoidea</taxon>
        <taxon>Orectolobiformes</taxon>
        <taxon>Hemiscylliidae</taxon>
        <taxon>Chiloscyllium</taxon>
    </lineage>
</organism>
<dbReference type="AlphaFoldDB" id="A0A401RFE0"/>
<keyword evidence="1" id="KW-0472">Membrane</keyword>
<sequence>EGKQERNRGGGICDAMWYSPWKMLSFPVLFGIVHLRGLIGQEDVYRPSPPTIHKFPAPQSSSDGQVIAITCKGDIHSSEGTYYLYNSQHQNYTQFLHLTRDEKTATFTIKLGIHSFGNYSCNYKTKIFGNWVYSPFSKHVSITQEDEWRYKAEQDAQRNLCWHVDVISGVLLIVLLIVTLTFFFIVNKAAQSKRHTIKRKSITADGVQSFDQQDATCKCHFDI</sequence>
<evidence type="ECO:0000313" key="3">
    <source>
        <dbReference type="Proteomes" id="UP000287033"/>
    </source>
</evidence>
<gene>
    <name evidence="2" type="ORF">chiPu_0017372</name>
</gene>
<proteinExistence type="predicted"/>
<comment type="caution">
    <text evidence="2">The sequence shown here is derived from an EMBL/GenBank/DDBJ whole genome shotgun (WGS) entry which is preliminary data.</text>
</comment>
<keyword evidence="3" id="KW-1185">Reference proteome</keyword>
<dbReference type="OrthoDB" id="6151406at2759"/>
<keyword evidence="1" id="KW-0812">Transmembrane</keyword>